<dbReference type="AlphaFoldDB" id="A0A1X7AH68"/>
<gene>
    <name evidence="8" type="primary">xerC_1</name>
    <name evidence="8" type="ORF">EHSB41UT_01235</name>
</gene>
<dbReference type="GO" id="GO:0006310">
    <property type="term" value="P:DNA recombination"/>
    <property type="evidence" value="ECO:0007669"/>
    <property type="project" value="UniProtKB-KW"/>
</dbReference>
<dbReference type="Gene3D" id="1.10.150.130">
    <property type="match status" value="1"/>
</dbReference>
<proteinExistence type="inferred from homology"/>
<evidence type="ECO:0000313" key="9">
    <source>
        <dbReference type="Proteomes" id="UP000196573"/>
    </source>
</evidence>
<keyword evidence="4" id="KW-0233">DNA recombination</keyword>
<reference evidence="8 9" key="1">
    <citation type="submission" date="2017-03" db="EMBL/GenBank/DDBJ databases">
        <authorList>
            <person name="Afonso C.L."/>
            <person name="Miller P.J."/>
            <person name="Scott M.A."/>
            <person name="Spackman E."/>
            <person name="Goraichik I."/>
            <person name="Dimitrov K.M."/>
            <person name="Suarez D.L."/>
            <person name="Swayne D.E."/>
        </authorList>
    </citation>
    <scope>NUCLEOTIDE SEQUENCE [LARGE SCALE GENOMIC DNA]</scope>
    <source>
        <strain evidence="8">SB41UT1</strain>
    </source>
</reference>
<dbReference type="InterPro" id="IPR013762">
    <property type="entry name" value="Integrase-like_cat_sf"/>
</dbReference>
<dbReference type="InterPro" id="IPR010998">
    <property type="entry name" value="Integrase_recombinase_N"/>
</dbReference>
<evidence type="ECO:0000256" key="3">
    <source>
        <dbReference type="ARBA" id="ARBA00023125"/>
    </source>
</evidence>
<dbReference type="PROSITE" id="PS51898">
    <property type="entry name" value="TYR_RECOMBINASE"/>
    <property type="match status" value="1"/>
</dbReference>
<comment type="similarity">
    <text evidence="1">Belongs to the 'phage' integrase family.</text>
</comment>
<dbReference type="PANTHER" id="PTHR30349:SF64">
    <property type="entry name" value="PROPHAGE INTEGRASE INTD-RELATED"/>
    <property type="match status" value="1"/>
</dbReference>
<evidence type="ECO:0000256" key="2">
    <source>
        <dbReference type="ARBA" id="ARBA00022908"/>
    </source>
</evidence>
<dbReference type="InterPro" id="IPR004107">
    <property type="entry name" value="Integrase_SAM-like_N"/>
</dbReference>
<evidence type="ECO:0000259" key="6">
    <source>
        <dbReference type="PROSITE" id="PS51898"/>
    </source>
</evidence>
<dbReference type="Proteomes" id="UP000196573">
    <property type="component" value="Unassembled WGS sequence"/>
</dbReference>
<dbReference type="GO" id="GO:0003677">
    <property type="term" value="F:DNA binding"/>
    <property type="evidence" value="ECO:0007669"/>
    <property type="project" value="UniProtKB-UniRule"/>
</dbReference>
<keyword evidence="2" id="KW-0229">DNA integration</keyword>
<protein>
    <submittedName>
        <fullName evidence="8">Tyrosine recombinase XerC</fullName>
    </submittedName>
</protein>
<dbReference type="GO" id="GO:0015074">
    <property type="term" value="P:DNA integration"/>
    <property type="evidence" value="ECO:0007669"/>
    <property type="project" value="UniProtKB-KW"/>
</dbReference>
<organism evidence="8 9">
    <name type="scientific">Parendozoicomonas haliclonae</name>
    <dbReference type="NCBI Taxonomy" id="1960125"/>
    <lineage>
        <taxon>Bacteria</taxon>
        <taxon>Pseudomonadati</taxon>
        <taxon>Pseudomonadota</taxon>
        <taxon>Gammaproteobacteria</taxon>
        <taxon>Oceanospirillales</taxon>
        <taxon>Endozoicomonadaceae</taxon>
        <taxon>Parendozoicomonas</taxon>
    </lineage>
</organism>
<dbReference type="OrthoDB" id="9801717at2"/>
<evidence type="ECO:0000256" key="1">
    <source>
        <dbReference type="ARBA" id="ARBA00008857"/>
    </source>
</evidence>
<evidence type="ECO:0000256" key="5">
    <source>
        <dbReference type="PROSITE-ProRule" id="PRU01248"/>
    </source>
</evidence>
<dbReference type="SUPFAM" id="SSF56349">
    <property type="entry name" value="DNA breaking-rejoining enzymes"/>
    <property type="match status" value="1"/>
</dbReference>
<feature type="domain" description="Tyr recombinase" evidence="6">
    <location>
        <begin position="99"/>
        <end position="312"/>
    </location>
</feature>
<dbReference type="RefSeq" id="WP_087107921.1">
    <property type="nucleotide sequence ID" value="NZ_CBCSCN010000001.1"/>
</dbReference>
<dbReference type="NCBIfam" id="TIGR02249">
    <property type="entry name" value="integrase_gron"/>
    <property type="match status" value="1"/>
</dbReference>
<keyword evidence="3 5" id="KW-0238">DNA-binding</keyword>
<name>A0A1X7AH68_9GAMM</name>
<dbReference type="Pfam" id="PF13495">
    <property type="entry name" value="Phage_int_SAM_4"/>
    <property type="match status" value="1"/>
</dbReference>
<dbReference type="Pfam" id="PF00589">
    <property type="entry name" value="Phage_integrase"/>
    <property type="match status" value="1"/>
</dbReference>
<evidence type="ECO:0000313" key="8">
    <source>
        <dbReference type="EMBL" id="SMA40737.1"/>
    </source>
</evidence>
<dbReference type="InterPro" id="IPR050090">
    <property type="entry name" value="Tyrosine_recombinase_XerCD"/>
</dbReference>
<dbReference type="InterPro" id="IPR011946">
    <property type="entry name" value="Integrase_integron-type"/>
</dbReference>
<dbReference type="InterPro" id="IPR044068">
    <property type="entry name" value="CB"/>
</dbReference>
<keyword evidence="9" id="KW-1185">Reference proteome</keyword>
<evidence type="ECO:0000256" key="4">
    <source>
        <dbReference type="ARBA" id="ARBA00023172"/>
    </source>
</evidence>
<accession>A0A1X7AH68</accession>
<sequence>MRLQQQFQEAIRLANYAYSTEKAYWSWIKGYIYFHNMKHPASMSGQEIGEYLTYLVMQRHASVSTQQQALSALVFLYRNVFNWEDIKITDWCNSARPKKLPVVFSRHEAELVLSNLQGPSWLVALLMYGSGLRLLEALRLRVKDIDFQRNEITVREGKGGKDRMTVLPQKSIVCLKDQIENSSRLHQEALKNGVAHVHLPGALARKYPSAGTELAWQFIFASNQLSRDPRTGHIGRHHLHCRTVQRSVKKAISKSGITKHASCHTFRHSFATHMLESGYDIRTVQELLGHQNVNTTMIYTHVLNRGGRGVKSPVD</sequence>
<dbReference type="InterPro" id="IPR002104">
    <property type="entry name" value="Integrase_catalytic"/>
</dbReference>
<dbReference type="EMBL" id="FWPT01000002">
    <property type="protein sequence ID" value="SMA40737.1"/>
    <property type="molecule type" value="Genomic_DNA"/>
</dbReference>
<feature type="domain" description="Core-binding (CB)" evidence="7">
    <location>
        <begin position="1"/>
        <end position="81"/>
    </location>
</feature>
<dbReference type="InterPro" id="IPR011010">
    <property type="entry name" value="DNA_brk_join_enz"/>
</dbReference>
<dbReference type="Gene3D" id="1.10.443.10">
    <property type="entry name" value="Intergrase catalytic core"/>
    <property type="match status" value="1"/>
</dbReference>
<dbReference type="PANTHER" id="PTHR30349">
    <property type="entry name" value="PHAGE INTEGRASE-RELATED"/>
    <property type="match status" value="1"/>
</dbReference>
<dbReference type="PROSITE" id="PS51900">
    <property type="entry name" value="CB"/>
    <property type="match status" value="1"/>
</dbReference>
<evidence type="ECO:0000259" key="7">
    <source>
        <dbReference type="PROSITE" id="PS51900"/>
    </source>
</evidence>